<feature type="domain" description="TIR" evidence="1">
    <location>
        <begin position="689"/>
        <end position="827"/>
    </location>
</feature>
<dbReference type="InterPro" id="IPR011990">
    <property type="entry name" value="TPR-like_helical_dom_sf"/>
</dbReference>
<evidence type="ECO:0000313" key="3">
    <source>
        <dbReference type="Proteomes" id="UP001634394"/>
    </source>
</evidence>
<dbReference type="InterPro" id="IPR035897">
    <property type="entry name" value="Toll_tir_struct_dom_sf"/>
</dbReference>
<proteinExistence type="predicted"/>
<dbReference type="Proteomes" id="UP001634394">
    <property type="component" value="Unassembled WGS sequence"/>
</dbReference>
<dbReference type="AlphaFoldDB" id="A0ABD3X862"/>
<dbReference type="SUPFAM" id="SSF52200">
    <property type="entry name" value="Toll/Interleukin receptor TIR domain"/>
    <property type="match status" value="1"/>
</dbReference>
<evidence type="ECO:0000259" key="1">
    <source>
        <dbReference type="PROSITE" id="PS50104"/>
    </source>
</evidence>
<dbReference type="InterPro" id="IPR000157">
    <property type="entry name" value="TIR_dom"/>
</dbReference>
<dbReference type="EMBL" id="JBJQND010000003">
    <property type="protein sequence ID" value="KAL3881183.1"/>
    <property type="molecule type" value="Genomic_DNA"/>
</dbReference>
<sequence>MDEEEALFRQSLLAFPSSFNLEIKELKNSEKIVLFKKKVEENVRSDRYDSTTERIRMYNLLTFLKWRAKERDDAYSYNRKALDLDKENIVSLFNRLWMRREEGHLTESNEELSRLVKLAEPNNDLLLAGIAEIAYCYPIFGPSYLLKAKDMLEDVVRELSGREIHPDTIFSLKLDLGIVYRKLCNFGNMPKKGWEKRKEEECIKRGAELLYEVACSDSPAKWKGRSWVSLAEISYIKSKGVTLNKYEIEELFPEKIKELSIENLLDLALKECDDDSHILKVCGKLYRYLHKLDKAEDVLRKSLIKEKTAYAHHQLALVLKQRLKDKLFAKRGYNKETRDRYDPVGTSIHHKTFLPNVVSQESQGNFVPFLNSAREYDDSSQEFSETKTRAIVAETEQPISAISEKETRGKSATDEANINLQYRNTKRTTRAVAKAFDRVFSIPENEGKIVKEILYNLDEAIHFGNEWASLEKGIVLRQIHKFKEARDVFLMTLKMEESNKAIIEVSCYENIGNCCRDIAEQEDDSDQKRKFEIDAVIYWRKALDIIASKEGKTLKFLREEWMSYPVLKNMFQHRELDVAMLKALANLGEILERPAETRSIIQKIRKLDGDEANDPTIISREIKTLLKEHRYEDAAQLLDKSEKEGIEINTNFRLRVYLECAFYLVTIGKRENACEQFQQAFHVNSIANSKFDIFLLYDEDKEAEDNIADLAKKLEEFLSENFRLRITRNSQNVKPGKRTWDIQTEQMESSKHIVLIMDTNEEPRDDFKYFIGIAQEISKTEKSILNILLLDECTCPLQLTNFSKMHFETKQLSSSNDDFIQWIRYFIFRLLRVNNNDD</sequence>
<comment type="caution">
    <text evidence="2">The sequence shown here is derived from an EMBL/GenBank/DDBJ whole genome shotgun (WGS) entry which is preliminary data.</text>
</comment>
<dbReference type="PANTHER" id="PTHR16253:SF0">
    <property type="entry name" value="TETRATRICOPEPTIDE REPEAT PROTEIN 22"/>
    <property type="match status" value="1"/>
</dbReference>
<dbReference type="Gene3D" id="1.25.40.10">
    <property type="entry name" value="Tetratricopeptide repeat domain"/>
    <property type="match status" value="2"/>
</dbReference>
<gene>
    <name evidence="2" type="ORF">ACJMK2_027640</name>
</gene>
<dbReference type="PANTHER" id="PTHR16253">
    <property type="entry name" value="TETRATRICOPEPTIDE REPEAT PROTEIN 22"/>
    <property type="match status" value="1"/>
</dbReference>
<dbReference type="SUPFAM" id="SSF48452">
    <property type="entry name" value="TPR-like"/>
    <property type="match status" value="1"/>
</dbReference>
<evidence type="ECO:0000313" key="2">
    <source>
        <dbReference type="EMBL" id="KAL3881183.1"/>
    </source>
</evidence>
<accession>A0ABD3X862</accession>
<name>A0ABD3X862_SINWO</name>
<dbReference type="PROSITE" id="PS50104">
    <property type="entry name" value="TIR"/>
    <property type="match status" value="1"/>
</dbReference>
<organism evidence="2 3">
    <name type="scientific">Sinanodonta woodiana</name>
    <name type="common">Chinese pond mussel</name>
    <name type="synonym">Anodonta woodiana</name>
    <dbReference type="NCBI Taxonomy" id="1069815"/>
    <lineage>
        <taxon>Eukaryota</taxon>
        <taxon>Metazoa</taxon>
        <taxon>Spiralia</taxon>
        <taxon>Lophotrochozoa</taxon>
        <taxon>Mollusca</taxon>
        <taxon>Bivalvia</taxon>
        <taxon>Autobranchia</taxon>
        <taxon>Heteroconchia</taxon>
        <taxon>Palaeoheterodonta</taxon>
        <taxon>Unionida</taxon>
        <taxon>Unionoidea</taxon>
        <taxon>Unionidae</taxon>
        <taxon>Unioninae</taxon>
        <taxon>Sinanodonta</taxon>
    </lineage>
</organism>
<keyword evidence="3" id="KW-1185">Reference proteome</keyword>
<reference evidence="2 3" key="1">
    <citation type="submission" date="2024-11" db="EMBL/GenBank/DDBJ databases">
        <title>Chromosome-level genome assembly of the freshwater bivalve Anodonta woodiana.</title>
        <authorList>
            <person name="Chen X."/>
        </authorList>
    </citation>
    <scope>NUCLEOTIDE SEQUENCE [LARGE SCALE GENOMIC DNA]</scope>
    <source>
        <strain evidence="2">MN2024</strain>
        <tissue evidence="2">Gills</tissue>
    </source>
</reference>
<dbReference type="InterPro" id="IPR042342">
    <property type="entry name" value="TTC22"/>
</dbReference>
<protein>
    <recommendedName>
        <fullName evidence="1">TIR domain-containing protein</fullName>
    </recommendedName>
</protein>